<keyword evidence="3" id="KW-1185">Reference proteome</keyword>
<keyword evidence="1" id="KW-1133">Transmembrane helix</keyword>
<feature type="transmembrane region" description="Helical" evidence="1">
    <location>
        <begin position="26"/>
        <end position="52"/>
    </location>
</feature>
<keyword evidence="1" id="KW-0812">Transmembrane</keyword>
<evidence type="ECO:0000256" key="1">
    <source>
        <dbReference type="SAM" id="Phobius"/>
    </source>
</evidence>
<evidence type="ECO:0000313" key="2">
    <source>
        <dbReference type="EMBL" id="MBE9118402.1"/>
    </source>
</evidence>
<accession>A0A8J7DZC4</accession>
<organism evidence="2 3">
    <name type="scientific">Lusitaniella coriacea LEGE 07157</name>
    <dbReference type="NCBI Taxonomy" id="945747"/>
    <lineage>
        <taxon>Bacteria</taxon>
        <taxon>Bacillati</taxon>
        <taxon>Cyanobacteriota</taxon>
        <taxon>Cyanophyceae</taxon>
        <taxon>Spirulinales</taxon>
        <taxon>Lusitaniellaceae</taxon>
        <taxon>Lusitaniella</taxon>
    </lineage>
</organism>
<dbReference type="AlphaFoldDB" id="A0A8J7DZC4"/>
<name>A0A8J7DZC4_9CYAN</name>
<dbReference type="Proteomes" id="UP000654482">
    <property type="component" value="Unassembled WGS sequence"/>
</dbReference>
<dbReference type="EMBL" id="JADEWZ010000045">
    <property type="protein sequence ID" value="MBE9118402.1"/>
    <property type="molecule type" value="Genomic_DNA"/>
</dbReference>
<evidence type="ECO:0000313" key="3">
    <source>
        <dbReference type="Proteomes" id="UP000654482"/>
    </source>
</evidence>
<proteinExistence type="predicted"/>
<gene>
    <name evidence="2" type="ORF">IQ249_21145</name>
</gene>
<feature type="non-terminal residue" evidence="2">
    <location>
        <position position="251"/>
    </location>
</feature>
<reference evidence="2" key="1">
    <citation type="submission" date="2020-10" db="EMBL/GenBank/DDBJ databases">
        <authorList>
            <person name="Castelo-Branco R."/>
            <person name="Eusebio N."/>
            <person name="Adriana R."/>
            <person name="Vieira A."/>
            <person name="Brugerolle De Fraissinette N."/>
            <person name="Rezende De Castro R."/>
            <person name="Schneider M.P."/>
            <person name="Vasconcelos V."/>
            <person name="Leao P.N."/>
        </authorList>
    </citation>
    <scope>NUCLEOTIDE SEQUENCE</scope>
    <source>
        <strain evidence="2">LEGE 07157</strain>
    </source>
</reference>
<protein>
    <submittedName>
        <fullName evidence="2">Uncharacterized protein</fullName>
    </submittedName>
</protein>
<dbReference type="RefSeq" id="WP_194031485.1">
    <property type="nucleotide sequence ID" value="NZ_JADEWZ010000045.1"/>
</dbReference>
<keyword evidence="1" id="KW-0472">Membrane</keyword>
<comment type="caution">
    <text evidence="2">The sequence shown here is derived from an EMBL/GenBank/DDBJ whole genome shotgun (WGS) entry which is preliminary data.</text>
</comment>
<sequence length="251" mass="28493">MHLYEKEPKRDRAKPDFWRFIKVNSLYWKISLCVLVGGMTIGSSILVAMAVFKGEEPQDLTVTLKRPEPLERDANWLTDLNYCAPDTGRTIVDCYAQMKLWMQYVLSMVQGDEALRYRSKASAYMTNPKAQGCHNKPQQVCLRLFAQQIDRDLDLAFKTEENKRNAAIAGAIVQYLALSEARIGTPESSVAPIEALIKRIPEKFESDLALYYTTEGLNEKALDSLGNRYEYQIEAEDPILQEPPAPKQPAP</sequence>